<reference evidence="3 4" key="1">
    <citation type="submission" date="2020-07" db="EMBL/GenBank/DDBJ databases">
        <title>Vibrio marinisediminis sp. nov., isolated from marine sediment.</title>
        <authorList>
            <person name="Ji X."/>
        </authorList>
    </citation>
    <scope>NUCLEOTIDE SEQUENCE [LARGE SCALE GENOMIC DNA]</scope>
    <source>
        <strain evidence="3 4">404</strain>
    </source>
</reference>
<dbReference type="InterPro" id="IPR018635">
    <property type="entry name" value="UPF0319"/>
</dbReference>
<gene>
    <name evidence="3" type="ORF">H2O73_09415</name>
</gene>
<evidence type="ECO:0000313" key="4">
    <source>
        <dbReference type="Proteomes" id="UP000571701"/>
    </source>
</evidence>
<dbReference type="EMBL" id="JACFYF010000004">
    <property type="protein sequence ID" value="MBA5762561.1"/>
    <property type="molecule type" value="Genomic_DNA"/>
</dbReference>
<evidence type="ECO:0000256" key="1">
    <source>
        <dbReference type="ARBA" id="ARBA00008490"/>
    </source>
</evidence>
<evidence type="ECO:0000313" key="3">
    <source>
        <dbReference type="EMBL" id="MBA5762561.1"/>
    </source>
</evidence>
<dbReference type="Pfam" id="PF09829">
    <property type="entry name" value="DUF2057"/>
    <property type="match status" value="1"/>
</dbReference>
<name>A0A7W2ITI0_9VIBR</name>
<proteinExistence type="inferred from homology"/>
<keyword evidence="2" id="KW-0732">Signal</keyword>
<dbReference type="PANTHER" id="PTHR38108">
    <property type="entry name" value="UPF0319 PROTEIN YCCT"/>
    <property type="match status" value="1"/>
</dbReference>
<sequence length="209" mass="22998">MLALPLSAAELSAQKGISILLVNGQAAEEKLGSNSVEEGFTQAIVKLDEKLGHGASAEIFESKPYVISFDGQGSEFEVKLPRFNSVAEARKAFEKPNPGWQVLVDGRQVEVKQEMLPGKKGFMPYAGMENLVAEHNKQNGIYFKNGQLIDKPVAVEVAAATTVTTVGTSEKVAPVTTQATKNVEQLKAWYLQASKQERKEFRRWMIDQE</sequence>
<comment type="similarity">
    <text evidence="1">Belongs to the UPF0319 family.</text>
</comment>
<keyword evidence="4" id="KW-1185">Reference proteome</keyword>
<evidence type="ECO:0000256" key="2">
    <source>
        <dbReference type="ARBA" id="ARBA00022729"/>
    </source>
</evidence>
<protein>
    <submittedName>
        <fullName evidence="3">DUF2057 family protein</fullName>
    </submittedName>
</protein>
<organism evidence="3 4">
    <name type="scientific">Vibrio marinisediminis</name>
    <dbReference type="NCBI Taxonomy" id="2758441"/>
    <lineage>
        <taxon>Bacteria</taxon>
        <taxon>Pseudomonadati</taxon>
        <taxon>Pseudomonadota</taxon>
        <taxon>Gammaproteobacteria</taxon>
        <taxon>Vibrionales</taxon>
        <taxon>Vibrionaceae</taxon>
        <taxon>Vibrio</taxon>
    </lineage>
</organism>
<accession>A0A7W2ITI0</accession>
<comment type="caution">
    <text evidence="3">The sequence shown here is derived from an EMBL/GenBank/DDBJ whole genome shotgun (WGS) entry which is preliminary data.</text>
</comment>
<dbReference type="PANTHER" id="PTHR38108:SF1">
    <property type="entry name" value="UPF0319 PROTEIN YCCT"/>
    <property type="match status" value="1"/>
</dbReference>
<dbReference type="AlphaFoldDB" id="A0A7W2ITI0"/>
<dbReference type="Proteomes" id="UP000571701">
    <property type="component" value="Unassembled WGS sequence"/>
</dbReference>